<organism evidence="2 3">
    <name type="scientific">Flavobacterium sediminilitoris</name>
    <dbReference type="NCBI Taxonomy" id="2024526"/>
    <lineage>
        <taxon>Bacteria</taxon>
        <taxon>Pseudomonadati</taxon>
        <taxon>Bacteroidota</taxon>
        <taxon>Flavobacteriia</taxon>
        <taxon>Flavobacteriales</taxon>
        <taxon>Flavobacteriaceae</taxon>
        <taxon>Flavobacterium</taxon>
    </lineage>
</organism>
<dbReference type="CDD" id="cd04301">
    <property type="entry name" value="NAT_SF"/>
    <property type="match status" value="1"/>
</dbReference>
<accession>A0ABY4HJT3</accession>
<dbReference type="Pfam" id="PF00583">
    <property type="entry name" value="Acetyltransf_1"/>
    <property type="match status" value="1"/>
</dbReference>
<protein>
    <submittedName>
        <fullName evidence="2">GNAT family N-acetyltransferase</fullName>
    </submittedName>
</protein>
<reference evidence="2" key="1">
    <citation type="submission" date="2021-12" db="EMBL/GenBank/DDBJ databases">
        <authorList>
            <person name="Cha I.-T."/>
            <person name="Lee K.-E."/>
            <person name="Park S.-J."/>
        </authorList>
    </citation>
    <scope>NUCLEOTIDE SEQUENCE</scope>
    <source>
        <strain evidence="2">YSM-43</strain>
    </source>
</reference>
<dbReference type="Proteomes" id="UP000830454">
    <property type="component" value="Chromosome"/>
</dbReference>
<dbReference type="EMBL" id="CP090145">
    <property type="protein sequence ID" value="UOX32780.1"/>
    <property type="molecule type" value="Genomic_DNA"/>
</dbReference>
<reference evidence="2" key="2">
    <citation type="submission" date="2022-04" db="EMBL/GenBank/DDBJ databases">
        <title>Complete Genome Sequence of Flavobacterium sediminilitoris YSM-43, Isolated from a Tidal Sediment.</title>
        <authorList>
            <person name="Lee P.A."/>
        </authorList>
    </citation>
    <scope>NUCLEOTIDE SEQUENCE</scope>
    <source>
        <strain evidence="2">YSM-43</strain>
    </source>
</reference>
<proteinExistence type="predicted"/>
<evidence type="ECO:0000259" key="1">
    <source>
        <dbReference type="PROSITE" id="PS51186"/>
    </source>
</evidence>
<name>A0ABY4HJT3_9FLAO</name>
<dbReference type="SUPFAM" id="SSF55729">
    <property type="entry name" value="Acyl-CoA N-acyltransferases (Nat)"/>
    <property type="match status" value="1"/>
</dbReference>
<dbReference type="Gene3D" id="3.40.630.30">
    <property type="match status" value="1"/>
</dbReference>
<sequence>MIEIVRTDSKNTNFIALVQLLDVYLAEKDGEEHDFYDQFNKIDTINNVIVLFENNIAVACGAIKPFDKQTMEIKRMFTKTEARKKGFAKMIINELEKWAFELSYNKCILETGIRQIEAIQFYHKNNYQVIPNYGQYKGIENSICFQKKLR</sequence>
<dbReference type="InterPro" id="IPR016181">
    <property type="entry name" value="Acyl_CoA_acyltransferase"/>
</dbReference>
<keyword evidence="3" id="KW-1185">Reference proteome</keyword>
<evidence type="ECO:0000313" key="2">
    <source>
        <dbReference type="EMBL" id="UOX32780.1"/>
    </source>
</evidence>
<dbReference type="InterPro" id="IPR000182">
    <property type="entry name" value="GNAT_dom"/>
</dbReference>
<evidence type="ECO:0000313" key="3">
    <source>
        <dbReference type="Proteomes" id="UP000830454"/>
    </source>
</evidence>
<gene>
    <name evidence="2" type="ORF">LXD69_12110</name>
</gene>
<feature type="domain" description="N-acetyltransferase" evidence="1">
    <location>
        <begin position="3"/>
        <end position="150"/>
    </location>
</feature>
<dbReference type="PROSITE" id="PS51186">
    <property type="entry name" value="GNAT"/>
    <property type="match status" value="1"/>
</dbReference>
<dbReference type="RefSeq" id="WP_045966706.1">
    <property type="nucleotide sequence ID" value="NZ_CP090145.1"/>
</dbReference>